<dbReference type="PANTHER" id="PTHR43377">
    <property type="entry name" value="BILIVERDIN REDUCTASE A"/>
    <property type="match status" value="1"/>
</dbReference>
<dbReference type="Gene3D" id="3.30.360.10">
    <property type="entry name" value="Dihydrodipicolinate Reductase, domain 2"/>
    <property type="match status" value="1"/>
</dbReference>
<dbReference type="Pfam" id="PF22725">
    <property type="entry name" value="GFO_IDH_MocA_C3"/>
    <property type="match status" value="1"/>
</dbReference>
<sequence length="348" mass="36677">MAEGIPVAVIGTGWWATTHHLPALAADSRVRLVAVCDREVDRARVVAERFGVPAWYSSVDELLAAGDVAAAVVAVSSSAHHDIVAQLLEAGAHVLVEKPIATTAADAYELVRLAQEHRRELVVGYTSQFAPAALAVRDWVRNELGELVTVSVEFTSNMVRLFDDTGDPDDPGRPHPSSYRSDTGGGQALTQLTHAVGMVAWVTGRRFEQTAAQVSARGLEVDLVDSVAFRLEGDVLGVAMSSGAIPAGLPSRQVVRYTGTAGMVEQDLKAGTARLFLPDGAERVAAPDSDQPGYPTHRPAEYLIDVVDGAANVCGEPMPAAHAAAFIAAVYRAAETGRWESVPGAGAE</sequence>
<reference evidence="4 5" key="1">
    <citation type="submission" date="2024-09" db="EMBL/GenBank/DDBJ databases">
        <authorList>
            <person name="Sun Q."/>
            <person name="Mori K."/>
        </authorList>
    </citation>
    <scope>NUCLEOTIDE SEQUENCE [LARGE SCALE GENOMIC DNA]</scope>
    <source>
        <strain evidence="4 5">KCTC 23076</strain>
    </source>
</reference>
<organism evidence="4 5">
    <name type="scientific">Lysobacter korlensis</name>
    <dbReference type="NCBI Taxonomy" id="553636"/>
    <lineage>
        <taxon>Bacteria</taxon>
        <taxon>Pseudomonadati</taxon>
        <taxon>Pseudomonadota</taxon>
        <taxon>Gammaproteobacteria</taxon>
        <taxon>Lysobacterales</taxon>
        <taxon>Lysobacteraceae</taxon>
        <taxon>Lysobacter</taxon>
    </lineage>
</organism>
<dbReference type="RefSeq" id="WP_386672566.1">
    <property type="nucleotide sequence ID" value="NZ_JBHLTG010000006.1"/>
</dbReference>
<dbReference type="SUPFAM" id="SSF51735">
    <property type="entry name" value="NAD(P)-binding Rossmann-fold domains"/>
    <property type="match status" value="1"/>
</dbReference>
<dbReference type="Pfam" id="PF01408">
    <property type="entry name" value="GFO_IDH_MocA"/>
    <property type="match status" value="1"/>
</dbReference>
<dbReference type="InterPro" id="IPR051450">
    <property type="entry name" value="Gfo/Idh/MocA_Oxidoreductases"/>
</dbReference>
<evidence type="ECO:0000259" key="2">
    <source>
        <dbReference type="Pfam" id="PF01408"/>
    </source>
</evidence>
<evidence type="ECO:0000313" key="5">
    <source>
        <dbReference type="Proteomes" id="UP001589896"/>
    </source>
</evidence>
<dbReference type="EMBL" id="JBHLTG010000006">
    <property type="protein sequence ID" value="MFC0680639.1"/>
    <property type="molecule type" value="Genomic_DNA"/>
</dbReference>
<dbReference type="Proteomes" id="UP001589896">
    <property type="component" value="Unassembled WGS sequence"/>
</dbReference>
<feature type="region of interest" description="Disordered" evidence="1">
    <location>
        <begin position="162"/>
        <end position="186"/>
    </location>
</feature>
<evidence type="ECO:0000313" key="4">
    <source>
        <dbReference type="EMBL" id="MFC0680639.1"/>
    </source>
</evidence>
<gene>
    <name evidence="4" type="ORF">ACFFGH_22645</name>
</gene>
<evidence type="ECO:0000256" key="1">
    <source>
        <dbReference type="SAM" id="MobiDB-lite"/>
    </source>
</evidence>
<proteinExistence type="predicted"/>
<dbReference type="InterPro" id="IPR036291">
    <property type="entry name" value="NAD(P)-bd_dom_sf"/>
</dbReference>
<keyword evidence="5" id="KW-1185">Reference proteome</keyword>
<dbReference type="SUPFAM" id="SSF55347">
    <property type="entry name" value="Glyceraldehyde-3-phosphate dehydrogenase-like, C-terminal domain"/>
    <property type="match status" value="1"/>
</dbReference>
<feature type="domain" description="GFO/IDH/MocA-like oxidoreductase" evidence="3">
    <location>
        <begin position="136"/>
        <end position="264"/>
    </location>
</feature>
<comment type="caution">
    <text evidence="4">The sequence shown here is derived from an EMBL/GenBank/DDBJ whole genome shotgun (WGS) entry which is preliminary data.</text>
</comment>
<accession>A0ABV6RUJ4</accession>
<dbReference type="InterPro" id="IPR000683">
    <property type="entry name" value="Gfo/Idh/MocA-like_OxRdtase_N"/>
</dbReference>
<evidence type="ECO:0000259" key="3">
    <source>
        <dbReference type="Pfam" id="PF22725"/>
    </source>
</evidence>
<dbReference type="InterPro" id="IPR055170">
    <property type="entry name" value="GFO_IDH_MocA-like_dom"/>
</dbReference>
<dbReference type="PANTHER" id="PTHR43377:SF1">
    <property type="entry name" value="BILIVERDIN REDUCTASE A"/>
    <property type="match status" value="1"/>
</dbReference>
<feature type="domain" description="Gfo/Idh/MocA-like oxidoreductase N-terminal" evidence="2">
    <location>
        <begin position="7"/>
        <end position="125"/>
    </location>
</feature>
<dbReference type="Gene3D" id="3.40.50.720">
    <property type="entry name" value="NAD(P)-binding Rossmann-like Domain"/>
    <property type="match status" value="1"/>
</dbReference>
<protein>
    <submittedName>
        <fullName evidence="4">Gfo/Idh/MocA family protein</fullName>
    </submittedName>
</protein>
<name>A0ABV6RUJ4_9GAMM</name>